<sequence>MELRTYGTRNVFLAQPGRYHEQLAATAMTPQQAEEFATVVNRAIRDTDFDPIDLAQLASGWTWPEPSSAAPLGIEDSQFLVEVARMLHRLWQEVGEQWDGVWAYDIADPLGGWLSRNGIDHETADGVARAEQQARVWIAEAMRTAR</sequence>
<proteinExistence type="predicted"/>
<reference evidence="1 2" key="1">
    <citation type="submission" date="2017-06" db="EMBL/GenBank/DDBJ databases">
        <authorList>
            <person name="Kim H.J."/>
            <person name="Triplett B.A."/>
        </authorList>
    </citation>
    <scope>NUCLEOTIDE SEQUENCE [LARGE SCALE GENOMIC DNA]</scope>
    <source>
        <strain evidence="1 2">S18795</strain>
    </source>
</reference>
<dbReference type="Proteomes" id="UP000197904">
    <property type="component" value="Unassembled WGS sequence"/>
</dbReference>
<comment type="caution">
    <text evidence="1">The sequence shown here is derived from an EMBL/GenBank/DDBJ whole genome shotgun (WGS) entry which is preliminary data.</text>
</comment>
<accession>A0A246KYK6</accession>
<dbReference type="EMBL" id="NIXP01000075">
    <property type="protein sequence ID" value="OWR33647.1"/>
    <property type="molecule type" value="Genomic_DNA"/>
</dbReference>
<name>A0A246KYK6_9GAMM</name>
<protein>
    <submittedName>
        <fullName evidence="1">Uncharacterized protein</fullName>
    </submittedName>
</protein>
<dbReference type="AlphaFoldDB" id="A0A246KYK6"/>
<evidence type="ECO:0000313" key="2">
    <source>
        <dbReference type="Proteomes" id="UP000197904"/>
    </source>
</evidence>
<dbReference type="RefSeq" id="WP_088476087.1">
    <property type="nucleotide sequence ID" value="NZ_NIXP01000075.1"/>
</dbReference>
<evidence type="ECO:0000313" key="1">
    <source>
        <dbReference type="EMBL" id="OWR33647.1"/>
    </source>
</evidence>
<organism evidence="1 2">
    <name type="scientific">Stenotrophomonas pavanii</name>
    <dbReference type="NCBI Taxonomy" id="487698"/>
    <lineage>
        <taxon>Bacteria</taxon>
        <taxon>Pseudomonadati</taxon>
        <taxon>Pseudomonadota</taxon>
        <taxon>Gammaproteobacteria</taxon>
        <taxon>Lysobacterales</taxon>
        <taxon>Lysobacteraceae</taxon>
        <taxon>Stenotrophomonas</taxon>
    </lineage>
</organism>
<gene>
    <name evidence="1" type="ORF">CEE55_10910</name>
</gene>